<keyword evidence="5" id="KW-1185">Reference proteome</keyword>
<dbReference type="InterPro" id="IPR036779">
    <property type="entry name" value="LysM_dom_sf"/>
</dbReference>
<comment type="caution">
    <text evidence="4">The sequence shown here is derived from an EMBL/GenBank/DDBJ whole genome shotgun (WGS) entry which is preliminary data.</text>
</comment>
<dbReference type="SUPFAM" id="SSF53955">
    <property type="entry name" value="Lysozyme-like"/>
    <property type="match status" value="1"/>
</dbReference>
<dbReference type="Proteomes" id="UP001596227">
    <property type="component" value="Unassembled WGS sequence"/>
</dbReference>
<dbReference type="CDD" id="cd00118">
    <property type="entry name" value="LysM"/>
    <property type="match status" value="1"/>
</dbReference>
<evidence type="ECO:0000256" key="1">
    <source>
        <dbReference type="SAM" id="MobiDB-lite"/>
    </source>
</evidence>
<dbReference type="PANTHER" id="PTHR34700:SF4">
    <property type="entry name" value="PHAGE-LIKE ELEMENT PBSX PROTEIN XKDP"/>
    <property type="match status" value="1"/>
</dbReference>
<dbReference type="SMART" id="SM00257">
    <property type="entry name" value="LysM"/>
    <property type="match status" value="1"/>
</dbReference>
<accession>A0ABW1UEV2</accession>
<dbReference type="Pfam" id="PF01476">
    <property type="entry name" value="LysM"/>
    <property type="match status" value="1"/>
</dbReference>
<feature type="domain" description="LysM" evidence="3">
    <location>
        <begin position="30"/>
        <end position="73"/>
    </location>
</feature>
<feature type="chain" id="PRO_5047343575" evidence="2">
    <location>
        <begin position="29"/>
        <end position="215"/>
    </location>
</feature>
<reference evidence="5" key="1">
    <citation type="journal article" date="2019" name="Int. J. Syst. Evol. Microbiol.">
        <title>The Global Catalogue of Microorganisms (GCM) 10K type strain sequencing project: providing services to taxonomists for standard genome sequencing and annotation.</title>
        <authorList>
            <consortium name="The Broad Institute Genomics Platform"/>
            <consortium name="The Broad Institute Genome Sequencing Center for Infectious Disease"/>
            <person name="Wu L."/>
            <person name="Ma J."/>
        </authorList>
    </citation>
    <scope>NUCLEOTIDE SEQUENCE [LARGE SCALE GENOMIC DNA]</scope>
    <source>
        <strain evidence="5">CCM 8934</strain>
    </source>
</reference>
<evidence type="ECO:0000259" key="3">
    <source>
        <dbReference type="PROSITE" id="PS51782"/>
    </source>
</evidence>
<dbReference type="InterPro" id="IPR023346">
    <property type="entry name" value="Lysozyme-like_dom_sf"/>
</dbReference>
<dbReference type="RefSeq" id="WP_137607828.1">
    <property type="nucleotide sequence ID" value="NZ_BJDH01000008.1"/>
</dbReference>
<evidence type="ECO:0000256" key="2">
    <source>
        <dbReference type="SAM" id="SignalP"/>
    </source>
</evidence>
<feature type="compositionally biased region" description="Polar residues" evidence="1">
    <location>
        <begin position="88"/>
        <end position="101"/>
    </location>
</feature>
<dbReference type="PANTHER" id="PTHR34700">
    <property type="entry name" value="POTASSIUM BINDING PROTEIN KBP"/>
    <property type="match status" value="1"/>
</dbReference>
<dbReference type="InterPro" id="IPR052196">
    <property type="entry name" value="Bact_Kbp"/>
</dbReference>
<evidence type="ECO:0000313" key="4">
    <source>
        <dbReference type="EMBL" id="MFC6293774.1"/>
    </source>
</evidence>
<protein>
    <submittedName>
        <fullName evidence="4">LysM peptidoglycan-binding domain-containing protein</fullName>
    </submittedName>
</protein>
<proteinExistence type="predicted"/>
<dbReference type="Gene3D" id="1.10.530.10">
    <property type="match status" value="1"/>
</dbReference>
<gene>
    <name evidence="4" type="ORF">ACFQH1_00725</name>
</gene>
<dbReference type="PROSITE" id="PS51782">
    <property type="entry name" value="LYSM"/>
    <property type="match status" value="1"/>
</dbReference>
<feature type="signal peptide" evidence="2">
    <location>
        <begin position="1"/>
        <end position="28"/>
    </location>
</feature>
<dbReference type="SUPFAM" id="SSF54106">
    <property type="entry name" value="LysM domain"/>
    <property type="match status" value="1"/>
</dbReference>
<evidence type="ECO:0000313" key="5">
    <source>
        <dbReference type="Proteomes" id="UP001596227"/>
    </source>
</evidence>
<dbReference type="InterPro" id="IPR018392">
    <property type="entry name" value="LysM"/>
</dbReference>
<name>A0ABW1UEV2_9LACO</name>
<feature type="region of interest" description="Disordered" evidence="1">
    <location>
        <begin position="77"/>
        <end position="131"/>
    </location>
</feature>
<organism evidence="4 5">
    <name type="scientific">Lactiplantibacillus daoliensis</name>
    <dbReference type="NCBI Taxonomy" id="2559916"/>
    <lineage>
        <taxon>Bacteria</taxon>
        <taxon>Bacillati</taxon>
        <taxon>Bacillota</taxon>
        <taxon>Bacilli</taxon>
        <taxon>Lactobacillales</taxon>
        <taxon>Lactobacillaceae</taxon>
        <taxon>Lactiplantibacillus</taxon>
    </lineage>
</organism>
<keyword evidence="2" id="KW-0732">Signal</keyword>
<dbReference type="Gene3D" id="3.10.350.10">
    <property type="entry name" value="LysM domain"/>
    <property type="match status" value="1"/>
</dbReference>
<feature type="compositionally biased region" description="Low complexity" evidence="1">
    <location>
        <begin position="102"/>
        <end position="119"/>
    </location>
</feature>
<dbReference type="EMBL" id="JBHSSB010000003">
    <property type="protein sequence ID" value="MFC6293774.1"/>
    <property type="molecule type" value="Genomic_DNA"/>
</dbReference>
<sequence>MKKFISTILTASTAAVGLLVAGAVTANADTTYTVKAGDCVWAISQKYGSTIAEIETANQIQNNLIFPGQVLTIPGVDGSTAGTDAPAASTSTNQAKQPTQESTVAVTPATTPTASNTPTRSAVAAAPESSTSVSYTGNNLQSYVLTQMATRTGVSAGTWNHIITRESGWQPQIKNSSSGAYGLFQNIHISSGSVNAQVNAAVALYREQGMGAWAL</sequence>